<dbReference type="Pfam" id="PF25096">
    <property type="entry name" value="DUF7808"/>
    <property type="match status" value="1"/>
</dbReference>
<dbReference type="PANTHER" id="PTHR34493:SF4">
    <property type="entry name" value="PROTEIN CBG13422"/>
    <property type="match status" value="1"/>
</dbReference>
<accession>A0A914Q8Z9</accession>
<keyword evidence="3" id="KW-1185">Reference proteome</keyword>
<sequence>MIGKVVLFGVAALFVVAFAHPQYRTLKCTTPDGKLKAGKDRARCNMIIKDSETEKPGRPAAEGEGCFSETHNGEERVYCALICPEAHTVFNAHIEQGHRACFNFFSYQLEKRENDWYIWRSGKCLNSTVTLDVGCKFDKPFNELVANDNEIFARLRARARKALA</sequence>
<dbReference type="InterPro" id="IPR056710">
    <property type="entry name" value="DUF7808"/>
</dbReference>
<proteinExistence type="predicted"/>
<dbReference type="Proteomes" id="UP000887578">
    <property type="component" value="Unplaced"/>
</dbReference>
<dbReference type="AlphaFoldDB" id="A0A914Q8Z9"/>
<evidence type="ECO:0000313" key="3">
    <source>
        <dbReference type="Proteomes" id="UP000887578"/>
    </source>
</evidence>
<evidence type="ECO:0000256" key="1">
    <source>
        <dbReference type="SAM" id="SignalP"/>
    </source>
</evidence>
<feature type="signal peptide" evidence="1">
    <location>
        <begin position="1"/>
        <end position="19"/>
    </location>
</feature>
<organism evidence="3 4">
    <name type="scientific">Panagrolaimus davidi</name>
    <dbReference type="NCBI Taxonomy" id="227884"/>
    <lineage>
        <taxon>Eukaryota</taxon>
        <taxon>Metazoa</taxon>
        <taxon>Ecdysozoa</taxon>
        <taxon>Nematoda</taxon>
        <taxon>Chromadorea</taxon>
        <taxon>Rhabditida</taxon>
        <taxon>Tylenchina</taxon>
        <taxon>Panagrolaimomorpha</taxon>
        <taxon>Panagrolaimoidea</taxon>
        <taxon>Panagrolaimidae</taxon>
        <taxon>Panagrolaimus</taxon>
    </lineage>
</organism>
<name>A0A914Q8Z9_9BILA</name>
<reference evidence="4" key="1">
    <citation type="submission" date="2022-11" db="UniProtKB">
        <authorList>
            <consortium name="WormBaseParasite"/>
        </authorList>
    </citation>
    <scope>IDENTIFICATION</scope>
</reference>
<keyword evidence="1" id="KW-0732">Signal</keyword>
<feature type="chain" id="PRO_5038035818" description="DUF7808 domain-containing protein" evidence="1">
    <location>
        <begin position="20"/>
        <end position="164"/>
    </location>
</feature>
<evidence type="ECO:0000313" key="4">
    <source>
        <dbReference type="WBParaSite" id="PDA_v2.g25568.t1"/>
    </source>
</evidence>
<protein>
    <recommendedName>
        <fullName evidence="2">DUF7808 domain-containing protein</fullName>
    </recommendedName>
</protein>
<feature type="domain" description="DUF7808" evidence="2">
    <location>
        <begin position="19"/>
        <end position="154"/>
    </location>
</feature>
<dbReference type="PANTHER" id="PTHR34493">
    <property type="entry name" value="PROTEIN CBG13422-RELATED"/>
    <property type="match status" value="1"/>
</dbReference>
<dbReference type="WBParaSite" id="PDA_v2.g25568.t1">
    <property type="protein sequence ID" value="PDA_v2.g25568.t1"/>
    <property type="gene ID" value="PDA_v2.g25568"/>
</dbReference>
<evidence type="ECO:0000259" key="2">
    <source>
        <dbReference type="Pfam" id="PF25096"/>
    </source>
</evidence>